<organism evidence="2 3">
    <name type="scientific">Heterorhabditis bacteriophora</name>
    <name type="common">Entomopathogenic nematode worm</name>
    <dbReference type="NCBI Taxonomy" id="37862"/>
    <lineage>
        <taxon>Eukaryota</taxon>
        <taxon>Metazoa</taxon>
        <taxon>Ecdysozoa</taxon>
        <taxon>Nematoda</taxon>
        <taxon>Chromadorea</taxon>
        <taxon>Rhabditida</taxon>
        <taxon>Rhabditina</taxon>
        <taxon>Rhabditomorpha</taxon>
        <taxon>Strongyloidea</taxon>
        <taxon>Heterorhabditidae</taxon>
        <taxon>Heterorhabditis</taxon>
    </lineage>
</organism>
<evidence type="ECO:0000313" key="2">
    <source>
        <dbReference type="Proteomes" id="UP000095283"/>
    </source>
</evidence>
<protein>
    <submittedName>
        <fullName evidence="3">Lig_chan-Glu_bd domain-containing protein</fullName>
    </submittedName>
</protein>
<keyword evidence="2" id="KW-1185">Reference proteome</keyword>
<name>A0A1I7W898_HETBA</name>
<dbReference type="Proteomes" id="UP000095283">
    <property type="component" value="Unplaced"/>
</dbReference>
<reference evidence="3" key="1">
    <citation type="submission" date="2016-11" db="UniProtKB">
        <authorList>
            <consortium name="WormBaseParasite"/>
        </authorList>
    </citation>
    <scope>IDENTIFICATION</scope>
</reference>
<dbReference type="WBParaSite" id="Hba_00872">
    <property type="protein sequence ID" value="Hba_00872"/>
    <property type="gene ID" value="Hba_00872"/>
</dbReference>
<sequence length="142" mass="16875">MNQNIQARIYKIDRREDLEDATYNKQLGYWSITDKLTMFYGSLDVNVRELNHYRIATLIQPPFIQKTKNSSETYEGYYENGNWNGLIGALGDCINLLFGTYRSILEHEISEIRITMPTNWLNLLFVLNILYAFQVRLYNYFH</sequence>
<feature type="transmembrane region" description="Helical" evidence="1">
    <location>
        <begin position="120"/>
        <end position="141"/>
    </location>
</feature>
<accession>A0A1I7W898</accession>
<dbReference type="AlphaFoldDB" id="A0A1I7W898"/>
<keyword evidence="1" id="KW-0812">Transmembrane</keyword>
<keyword evidence="1" id="KW-0472">Membrane</keyword>
<evidence type="ECO:0000313" key="3">
    <source>
        <dbReference type="WBParaSite" id="Hba_00872"/>
    </source>
</evidence>
<evidence type="ECO:0000256" key="1">
    <source>
        <dbReference type="SAM" id="Phobius"/>
    </source>
</evidence>
<proteinExistence type="predicted"/>
<keyword evidence="1" id="KW-1133">Transmembrane helix</keyword>